<evidence type="ECO:0000313" key="2">
    <source>
        <dbReference type="EMBL" id="MFB9757950.1"/>
    </source>
</evidence>
<dbReference type="InterPro" id="IPR029261">
    <property type="entry name" value="Transposase_Znf"/>
</dbReference>
<dbReference type="RefSeq" id="WP_379948191.1">
    <property type="nucleotide sequence ID" value="NZ_JBHMAF010000019.1"/>
</dbReference>
<sequence>MIFLRIKSSRCSAACTTCQHVSTRKRIFYYRVVKDLPVGDRAVYLRVQIRKWFYTDPI</sequence>
<feature type="domain" description="Transposase IS204/IS1001/IS1096/IS1165 zinc-finger" evidence="1">
    <location>
        <begin position="13"/>
        <end position="53"/>
    </location>
</feature>
<comment type="caution">
    <text evidence="2">The sequence shown here is derived from an EMBL/GenBank/DDBJ whole genome shotgun (WGS) entry which is preliminary data.</text>
</comment>
<dbReference type="Pfam" id="PF14690">
    <property type="entry name" value="Zn_ribbon_ISL3"/>
    <property type="match status" value="1"/>
</dbReference>
<protein>
    <submittedName>
        <fullName evidence="2">Transposase family protein</fullName>
    </submittedName>
</protein>
<dbReference type="Proteomes" id="UP001589609">
    <property type="component" value="Unassembled WGS sequence"/>
</dbReference>
<accession>A0ABV5WBI1</accession>
<evidence type="ECO:0000313" key="3">
    <source>
        <dbReference type="Proteomes" id="UP001589609"/>
    </source>
</evidence>
<name>A0ABV5WBI1_9BACI</name>
<gene>
    <name evidence="2" type="ORF">ACFFMS_05275</name>
</gene>
<evidence type="ECO:0000259" key="1">
    <source>
        <dbReference type="Pfam" id="PF14690"/>
    </source>
</evidence>
<organism evidence="2 3">
    <name type="scientific">Ectobacillus funiculus</name>
    <dbReference type="NCBI Taxonomy" id="137993"/>
    <lineage>
        <taxon>Bacteria</taxon>
        <taxon>Bacillati</taxon>
        <taxon>Bacillota</taxon>
        <taxon>Bacilli</taxon>
        <taxon>Bacillales</taxon>
        <taxon>Bacillaceae</taxon>
        <taxon>Ectobacillus</taxon>
    </lineage>
</organism>
<keyword evidence="3" id="KW-1185">Reference proteome</keyword>
<proteinExistence type="predicted"/>
<dbReference type="EMBL" id="JBHMAF010000019">
    <property type="protein sequence ID" value="MFB9757950.1"/>
    <property type="molecule type" value="Genomic_DNA"/>
</dbReference>
<reference evidence="2 3" key="1">
    <citation type="submission" date="2024-09" db="EMBL/GenBank/DDBJ databases">
        <authorList>
            <person name="Sun Q."/>
            <person name="Mori K."/>
        </authorList>
    </citation>
    <scope>NUCLEOTIDE SEQUENCE [LARGE SCALE GENOMIC DNA]</scope>
    <source>
        <strain evidence="2 3">JCM 11201</strain>
    </source>
</reference>